<dbReference type="EMBL" id="WKKF01000002">
    <property type="protein sequence ID" value="MRX54498.1"/>
    <property type="molecule type" value="Genomic_DNA"/>
</dbReference>
<protein>
    <recommendedName>
        <fullName evidence="4">Cxxc_20_cxxc protein</fullName>
    </recommendedName>
</protein>
<evidence type="ECO:0000313" key="2">
    <source>
        <dbReference type="EMBL" id="MRX54498.1"/>
    </source>
</evidence>
<keyword evidence="3" id="KW-1185">Reference proteome</keyword>
<organism evidence="2 3">
    <name type="scientific">Metabacillus idriensis</name>
    <dbReference type="NCBI Taxonomy" id="324768"/>
    <lineage>
        <taxon>Bacteria</taxon>
        <taxon>Bacillati</taxon>
        <taxon>Bacillota</taxon>
        <taxon>Bacilli</taxon>
        <taxon>Bacillales</taxon>
        <taxon>Bacillaceae</taxon>
        <taxon>Metabacillus</taxon>
    </lineage>
</organism>
<sequence>MKLPTCTSCHYQFTWKETLLTSLKFTRILKCPKCGKNLYPTPKSRTKGTLLIAIPIVAASFISSMIGADAAVRITAIILAGILSVLLSPYYYEYIEEDKPLW</sequence>
<evidence type="ECO:0008006" key="4">
    <source>
        <dbReference type="Google" id="ProtNLM"/>
    </source>
</evidence>
<comment type="caution">
    <text evidence="2">The sequence shown here is derived from an EMBL/GenBank/DDBJ whole genome shotgun (WGS) entry which is preliminary data.</text>
</comment>
<name>A0A6I2M8Q9_9BACI</name>
<proteinExistence type="predicted"/>
<dbReference type="AlphaFoldDB" id="A0A6I2M8Q9"/>
<gene>
    <name evidence="2" type="ORF">GJU41_10990</name>
</gene>
<keyword evidence="1" id="KW-0472">Membrane</keyword>
<feature type="transmembrane region" description="Helical" evidence="1">
    <location>
        <begin position="48"/>
        <end position="68"/>
    </location>
</feature>
<dbReference type="Proteomes" id="UP000441585">
    <property type="component" value="Unassembled WGS sequence"/>
</dbReference>
<feature type="transmembrane region" description="Helical" evidence="1">
    <location>
        <begin position="74"/>
        <end position="92"/>
    </location>
</feature>
<dbReference type="RefSeq" id="WP_070874894.1">
    <property type="nucleotide sequence ID" value="NZ_CAJFZX010000012.1"/>
</dbReference>
<evidence type="ECO:0000256" key="1">
    <source>
        <dbReference type="SAM" id="Phobius"/>
    </source>
</evidence>
<evidence type="ECO:0000313" key="3">
    <source>
        <dbReference type="Proteomes" id="UP000441585"/>
    </source>
</evidence>
<dbReference type="NCBIfam" id="TIGR04104">
    <property type="entry name" value="cxxc_20_cxxc"/>
    <property type="match status" value="1"/>
</dbReference>
<keyword evidence="1" id="KW-1133">Transmembrane helix</keyword>
<reference evidence="2 3" key="1">
    <citation type="submission" date="2019-11" db="EMBL/GenBank/DDBJ databases">
        <title>Bacillus idriensis genome.</title>
        <authorList>
            <person name="Konopka E.N."/>
            <person name="Newman J.D."/>
        </authorList>
    </citation>
    <scope>NUCLEOTIDE SEQUENCE [LARGE SCALE GENOMIC DNA]</scope>
    <source>
        <strain evidence="2 3">DSM 19097</strain>
    </source>
</reference>
<accession>A0A6I2M8Q9</accession>
<dbReference type="InterPro" id="IPR026369">
    <property type="entry name" value="CxxC_20_CxxC"/>
</dbReference>
<keyword evidence="1" id="KW-0812">Transmembrane</keyword>